<evidence type="ECO:0008006" key="4">
    <source>
        <dbReference type="Google" id="ProtNLM"/>
    </source>
</evidence>
<feature type="region of interest" description="Disordered" evidence="1">
    <location>
        <begin position="85"/>
        <end position="109"/>
    </location>
</feature>
<evidence type="ECO:0000256" key="1">
    <source>
        <dbReference type="SAM" id="MobiDB-lite"/>
    </source>
</evidence>
<organism evidence="2 3">
    <name type="scientific">Solanum commersonii</name>
    <name type="common">Commerson's wild potato</name>
    <name type="synonym">Commerson's nightshade</name>
    <dbReference type="NCBI Taxonomy" id="4109"/>
    <lineage>
        <taxon>Eukaryota</taxon>
        <taxon>Viridiplantae</taxon>
        <taxon>Streptophyta</taxon>
        <taxon>Embryophyta</taxon>
        <taxon>Tracheophyta</taxon>
        <taxon>Spermatophyta</taxon>
        <taxon>Magnoliopsida</taxon>
        <taxon>eudicotyledons</taxon>
        <taxon>Gunneridae</taxon>
        <taxon>Pentapetalae</taxon>
        <taxon>asterids</taxon>
        <taxon>lamiids</taxon>
        <taxon>Solanales</taxon>
        <taxon>Solanaceae</taxon>
        <taxon>Solanoideae</taxon>
        <taxon>Solaneae</taxon>
        <taxon>Solanum</taxon>
    </lineage>
</organism>
<name>A0A9J5WZV0_SOLCO</name>
<dbReference type="Proteomes" id="UP000824120">
    <property type="component" value="Chromosome 10"/>
</dbReference>
<comment type="caution">
    <text evidence="2">The sequence shown here is derived from an EMBL/GenBank/DDBJ whole genome shotgun (WGS) entry which is preliminary data.</text>
</comment>
<protein>
    <recommendedName>
        <fullName evidence="4">Polyprotein protein</fullName>
    </recommendedName>
</protein>
<evidence type="ECO:0000313" key="3">
    <source>
        <dbReference type="Proteomes" id="UP000824120"/>
    </source>
</evidence>
<dbReference type="EMBL" id="JACXVP010000010">
    <property type="protein sequence ID" value="KAG5580518.1"/>
    <property type="molecule type" value="Genomic_DNA"/>
</dbReference>
<proteinExistence type="predicted"/>
<reference evidence="2 3" key="1">
    <citation type="submission" date="2020-09" db="EMBL/GenBank/DDBJ databases">
        <title>De no assembly of potato wild relative species, Solanum commersonii.</title>
        <authorList>
            <person name="Cho K."/>
        </authorList>
    </citation>
    <scope>NUCLEOTIDE SEQUENCE [LARGE SCALE GENOMIC DNA]</scope>
    <source>
        <strain evidence="2">LZ3.2</strain>
        <tissue evidence="2">Leaf</tissue>
    </source>
</reference>
<evidence type="ECO:0000313" key="2">
    <source>
        <dbReference type="EMBL" id="KAG5580518.1"/>
    </source>
</evidence>
<sequence length="109" mass="11391">MIHTSLVDFVTALSATIDAFVARIAEVVDPESEAKTNDEMLGVAKEVSYEGLTETEEAMMNAAVQTSLTDIPLADPSAVTVLSEVTPGTKARDHSTTPGTHAQTDGATV</sequence>
<dbReference type="AlphaFoldDB" id="A0A9J5WZV0"/>
<accession>A0A9J5WZV0</accession>
<keyword evidence="3" id="KW-1185">Reference proteome</keyword>
<feature type="compositionally biased region" description="Polar residues" evidence="1">
    <location>
        <begin position="96"/>
        <end position="109"/>
    </location>
</feature>
<gene>
    <name evidence="2" type="ORF">H5410_051145</name>
</gene>